<dbReference type="CDD" id="cd00926">
    <property type="entry name" value="Cyt_c_Oxidase_VIb"/>
    <property type="match status" value="1"/>
</dbReference>
<dbReference type="InterPro" id="IPR003213">
    <property type="entry name" value="Cyt_c_oxidase_su6B"/>
</dbReference>
<dbReference type="FunFam" id="1.10.10.140:FF:000001">
    <property type="entry name" value="Cytochrome c oxidase subunit 6B1"/>
    <property type="match status" value="1"/>
</dbReference>
<evidence type="ECO:0000256" key="5">
    <source>
        <dbReference type="ARBA" id="ARBA00042114"/>
    </source>
</evidence>
<dbReference type="AlphaFoldDB" id="A0A814CKU6"/>
<dbReference type="GO" id="GO:0045277">
    <property type="term" value="C:respiratory chain complex IV"/>
    <property type="evidence" value="ECO:0007669"/>
    <property type="project" value="InterPro"/>
</dbReference>
<dbReference type="EMBL" id="CAJNOJ010000044">
    <property type="protein sequence ID" value="CAF0943790.1"/>
    <property type="molecule type" value="Genomic_DNA"/>
</dbReference>
<dbReference type="GO" id="GO:0005739">
    <property type="term" value="C:mitochondrion"/>
    <property type="evidence" value="ECO:0007669"/>
    <property type="project" value="UniProtKB-SubCell"/>
</dbReference>
<keyword evidence="9" id="KW-1185">Reference proteome</keyword>
<dbReference type="Gene3D" id="1.10.10.140">
    <property type="entry name" value="Cytochrome c oxidase, subunit VIb"/>
    <property type="match status" value="1"/>
</dbReference>
<evidence type="ECO:0000313" key="7">
    <source>
        <dbReference type="EMBL" id="CAF1052336.1"/>
    </source>
</evidence>
<dbReference type="SUPFAM" id="SSF47694">
    <property type="entry name" value="Cytochrome c oxidase subunit h"/>
    <property type="match status" value="1"/>
</dbReference>
<sequence>MSSASAIITALSDLTHNPKLEHYDPHVCRDIHIKLDKEAREQGLSYDERFEMAKKNMSVYNKWASIFPAGISQCLKEYWKERMSTAPLDPRFPNTNQTKRCWVNYVDYHRCMEMKNDDKVCGYFKHLYNDLCPPEWVSKWDEQMERGVFPGIHD</sequence>
<evidence type="ECO:0000313" key="10">
    <source>
        <dbReference type="Proteomes" id="UP000663852"/>
    </source>
</evidence>
<reference evidence="6" key="1">
    <citation type="submission" date="2021-02" db="EMBL/GenBank/DDBJ databases">
        <authorList>
            <person name="Nowell W R."/>
        </authorList>
    </citation>
    <scope>NUCLEOTIDE SEQUENCE</scope>
</reference>
<dbReference type="InterPro" id="IPR036549">
    <property type="entry name" value="CX6/COA6-like_sf"/>
</dbReference>
<dbReference type="EMBL" id="CAJNOR010000993">
    <property type="protein sequence ID" value="CAF1052336.1"/>
    <property type="molecule type" value="Genomic_DNA"/>
</dbReference>
<gene>
    <name evidence="6" type="ORF">EDS130_LOCUS11965</name>
    <name evidence="7" type="ORF">XAT740_LOCUS15839</name>
    <name evidence="8" type="ORF">XAT740_LOCUS46993</name>
</gene>
<accession>A0A814CKU6</accession>
<evidence type="ECO:0000313" key="8">
    <source>
        <dbReference type="EMBL" id="CAF1594989.1"/>
    </source>
</evidence>
<dbReference type="Pfam" id="PF02297">
    <property type="entry name" value="COX6B"/>
    <property type="match status" value="1"/>
</dbReference>
<comment type="caution">
    <text evidence="6">The sequence shown here is derived from an EMBL/GenBank/DDBJ whole genome shotgun (WGS) entry which is preliminary data.</text>
</comment>
<evidence type="ECO:0000313" key="6">
    <source>
        <dbReference type="EMBL" id="CAF0943790.1"/>
    </source>
</evidence>
<dbReference type="Proteomes" id="UP000663852">
    <property type="component" value="Unassembled WGS sequence"/>
</dbReference>
<keyword evidence="2" id="KW-0496">Mitochondrion</keyword>
<evidence type="ECO:0000256" key="2">
    <source>
        <dbReference type="ARBA" id="ARBA00023128"/>
    </source>
</evidence>
<evidence type="ECO:0000256" key="4">
    <source>
        <dbReference type="ARBA" id="ARBA00040060"/>
    </source>
</evidence>
<dbReference type="OrthoDB" id="1107506at2759"/>
<evidence type="ECO:0000256" key="1">
    <source>
        <dbReference type="ARBA" id="ARBA00004173"/>
    </source>
</evidence>
<keyword evidence="3" id="KW-1015">Disulfide bond</keyword>
<dbReference type="Proteomes" id="UP000663828">
    <property type="component" value="Unassembled WGS sequence"/>
</dbReference>
<dbReference type="InterPro" id="IPR048280">
    <property type="entry name" value="COX6B-like"/>
</dbReference>
<dbReference type="PANTHER" id="PTHR11387">
    <property type="entry name" value="CYTOCHROME C OXIDASE SUBUNIT 6B"/>
    <property type="match status" value="1"/>
</dbReference>
<organism evidence="6 10">
    <name type="scientific">Adineta ricciae</name>
    <name type="common">Rotifer</name>
    <dbReference type="NCBI Taxonomy" id="249248"/>
    <lineage>
        <taxon>Eukaryota</taxon>
        <taxon>Metazoa</taxon>
        <taxon>Spiralia</taxon>
        <taxon>Gnathifera</taxon>
        <taxon>Rotifera</taxon>
        <taxon>Eurotatoria</taxon>
        <taxon>Bdelloidea</taxon>
        <taxon>Adinetida</taxon>
        <taxon>Adinetidae</taxon>
        <taxon>Adineta</taxon>
    </lineage>
</organism>
<proteinExistence type="predicted"/>
<dbReference type="PROSITE" id="PS51808">
    <property type="entry name" value="CHCH"/>
    <property type="match status" value="1"/>
</dbReference>
<evidence type="ECO:0000313" key="9">
    <source>
        <dbReference type="Proteomes" id="UP000663828"/>
    </source>
</evidence>
<evidence type="ECO:0000256" key="3">
    <source>
        <dbReference type="ARBA" id="ARBA00023157"/>
    </source>
</evidence>
<dbReference type="EMBL" id="CAJNOR010006426">
    <property type="protein sequence ID" value="CAF1594989.1"/>
    <property type="molecule type" value="Genomic_DNA"/>
</dbReference>
<protein>
    <recommendedName>
        <fullName evidence="4">Cytochrome c oxidase subunit 6B1</fullName>
    </recommendedName>
    <alternativeName>
        <fullName evidence="5">Cytochrome c oxidase subunit VIb isoform 1</fullName>
    </alternativeName>
</protein>
<comment type="subcellular location">
    <subcellularLocation>
        <location evidence="1">Mitochondrion</location>
    </subcellularLocation>
</comment>
<name>A0A814CKU6_ADIRI</name>